<sequence>MPSIETKKKIKTFLKTLPEVIGVRPPKTRRKVCFIITSRIHYARQEVLLRQLRDDPDLELQLIVGGSALLEKYSEVPAALERNQYVVHEKMLNLIEGGNHVAMAKTAGLAVLELANTFQKLNPDVVLIRGDRFEQLAAAMTAAYLNKTVAHIEGGDVSGTIDESVRHAITKLAHIHFVTNGDSYRRVLQMGENPAYVFNVGSPDLEFAETVRRIPDAEMMNRIGVGGHIDFAMPYMMVIQHPVTSEGDNLANVMRTLEAVRALGIPTLWFWPNPDAGTDEISKGIRRFREQNLTPHVRFVIDILPRDFISLLKHASVLVGNSSSGIKEASFFGTPAVNIGTRQQGRTRAGNVLDVG</sequence>
<dbReference type="InterPro" id="IPR020004">
    <property type="entry name" value="UDP-GlcNAc_Epase"/>
</dbReference>
<gene>
    <name evidence="2" type="ORF">A3A44_01370</name>
</gene>
<dbReference type="EMBL" id="MHQT01000003">
    <property type="protein sequence ID" value="OHA10142.1"/>
    <property type="molecule type" value="Genomic_DNA"/>
</dbReference>
<dbReference type="PANTHER" id="PTHR43174:SF3">
    <property type="entry name" value="UDP-N-ACETYLGLUCOSAMINE 2-EPIMERASE"/>
    <property type="match status" value="1"/>
</dbReference>
<feature type="domain" description="UDP-N-acetylglucosamine 2-epimerase" evidence="1">
    <location>
        <begin position="51"/>
        <end position="356"/>
    </location>
</feature>
<proteinExistence type="predicted"/>
<reference evidence="2 3" key="1">
    <citation type="journal article" date="2016" name="Nat. Commun.">
        <title>Thousands of microbial genomes shed light on interconnected biogeochemical processes in an aquifer system.</title>
        <authorList>
            <person name="Anantharaman K."/>
            <person name="Brown C.T."/>
            <person name="Hug L.A."/>
            <person name="Sharon I."/>
            <person name="Castelle C.J."/>
            <person name="Probst A.J."/>
            <person name="Thomas B.C."/>
            <person name="Singh A."/>
            <person name="Wilkins M.J."/>
            <person name="Karaoz U."/>
            <person name="Brodie E.L."/>
            <person name="Williams K.H."/>
            <person name="Hubbard S.S."/>
            <person name="Banfield J.F."/>
        </authorList>
    </citation>
    <scope>NUCLEOTIDE SEQUENCE [LARGE SCALE GENOMIC DNA]</scope>
</reference>
<dbReference type="GO" id="GO:0004553">
    <property type="term" value="F:hydrolase activity, hydrolyzing O-glycosyl compounds"/>
    <property type="evidence" value="ECO:0007669"/>
    <property type="project" value="InterPro"/>
</dbReference>
<name>A0A1G2LH40_9BACT</name>
<accession>A0A1G2LH40</accession>
<dbReference type="STRING" id="1802281.A3A44_01370"/>
<dbReference type="Pfam" id="PF02350">
    <property type="entry name" value="Epimerase_2"/>
    <property type="match status" value="1"/>
</dbReference>
<dbReference type="AlphaFoldDB" id="A0A1G2LH40"/>
<dbReference type="GO" id="GO:0006047">
    <property type="term" value="P:UDP-N-acetylglucosamine metabolic process"/>
    <property type="evidence" value="ECO:0007669"/>
    <property type="project" value="InterPro"/>
</dbReference>
<evidence type="ECO:0000313" key="2">
    <source>
        <dbReference type="EMBL" id="OHA10142.1"/>
    </source>
</evidence>
<dbReference type="Gene3D" id="3.40.50.2000">
    <property type="entry name" value="Glycogen Phosphorylase B"/>
    <property type="match status" value="2"/>
</dbReference>
<feature type="non-terminal residue" evidence="2">
    <location>
        <position position="356"/>
    </location>
</feature>
<organism evidence="2 3">
    <name type="scientific">Candidatus Sungbacteria bacterium RIFCSPLOWO2_01_FULL_60_25</name>
    <dbReference type="NCBI Taxonomy" id="1802281"/>
    <lineage>
        <taxon>Bacteria</taxon>
        <taxon>Candidatus Sungiibacteriota</taxon>
    </lineage>
</organism>
<evidence type="ECO:0000313" key="3">
    <source>
        <dbReference type="Proteomes" id="UP000178977"/>
    </source>
</evidence>
<dbReference type="PANTHER" id="PTHR43174">
    <property type="entry name" value="UDP-N-ACETYLGLUCOSAMINE 2-EPIMERASE"/>
    <property type="match status" value="1"/>
</dbReference>
<comment type="caution">
    <text evidence="2">The sequence shown here is derived from an EMBL/GenBank/DDBJ whole genome shotgun (WGS) entry which is preliminary data.</text>
</comment>
<evidence type="ECO:0000259" key="1">
    <source>
        <dbReference type="Pfam" id="PF02350"/>
    </source>
</evidence>
<dbReference type="Proteomes" id="UP000178977">
    <property type="component" value="Unassembled WGS sequence"/>
</dbReference>
<dbReference type="SUPFAM" id="SSF53756">
    <property type="entry name" value="UDP-Glycosyltransferase/glycogen phosphorylase"/>
    <property type="match status" value="1"/>
</dbReference>
<protein>
    <submittedName>
        <fullName evidence="2">UDP-N-acetyl-D-glucosamine 2-epimerase, UDP-hydrolysing</fullName>
    </submittedName>
</protein>
<dbReference type="InterPro" id="IPR029767">
    <property type="entry name" value="WecB-like"/>
</dbReference>
<dbReference type="InterPro" id="IPR003331">
    <property type="entry name" value="UDP_GlcNAc_Epimerase_2_dom"/>
</dbReference>
<dbReference type="NCBIfam" id="TIGR03568">
    <property type="entry name" value="NeuC_NnaA"/>
    <property type="match status" value="1"/>
</dbReference>